<evidence type="ECO:0000313" key="2">
    <source>
        <dbReference type="EMBL" id="OGZ55133.1"/>
    </source>
</evidence>
<keyword evidence="1" id="KW-0472">Membrane</keyword>
<protein>
    <submittedName>
        <fullName evidence="2">Uncharacterized protein</fullName>
    </submittedName>
</protein>
<keyword evidence="1" id="KW-0812">Transmembrane</keyword>
<feature type="transmembrane region" description="Helical" evidence="1">
    <location>
        <begin position="7"/>
        <end position="27"/>
    </location>
</feature>
<gene>
    <name evidence="2" type="ORF">A3J04_02695</name>
</gene>
<proteinExistence type="predicted"/>
<organism evidence="2 3">
    <name type="scientific">Candidatus Ryanbacteria bacterium RIFCSPLOWO2_02_FULL_47_14</name>
    <dbReference type="NCBI Taxonomy" id="1802129"/>
    <lineage>
        <taxon>Bacteria</taxon>
        <taxon>Candidatus Ryaniibacteriota</taxon>
    </lineage>
</organism>
<accession>A0A1G2GY70</accession>
<feature type="transmembrane region" description="Helical" evidence="1">
    <location>
        <begin position="75"/>
        <end position="99"/>
    </location>
</feature>
<keyword evidence="1" id="KW-1133">Transmembrane helix</keyword>
<comment type="caution">
    <text evidence="2">The sequence shown here is derived from an EMBL/GenBank/DDBJ whole genome shotgun (WGS) entry which is preliminary data.</text>
</comment>
<sequence>MDRNVKIFAIISILAVLVSGVLSMLFGGYDARIDTGPTVWVLVVFIFAVIIPLLIVGVTTLFGLFNLFKKEYKKFLIYAGVALVTLAILFLLTLPPLFIK</sequence>
<evidence type="ECO:0000313" key="3">
    <source>
        <dbReference type="Proteomes" id="UP000177954"/>
    </source>
</evidence>
<dbReference type="EMBL" id="MHNZ01000037">
    <property type="protein sequence ID" value="OGZ55133.1"/>
    <property type="molecule type" value="Genomic_DNA"/>
</dbReference>
<feature type="transmembrane region" description="Helical" evidence="1">
    <location>
        <begin position="39"/>
        <end position="68"/>
    </location>
</feature>
<evidence type="ECO:0000256" key="1">
    <source>
        <dbReference type="SAM" id="Phobius"/>
    </source>
</evidence>
<dbReference type="AlphaFoldDB" id="A0A1G2GY70"/>
<name>A0A1G2GY70_9BACT</name>
<dbReference type="Proteomes" id="UP000177954">
    <property type="component" value="Unassembled WGS sequence"/>
</dbReference>
<reference evidence="2 3" key="1">
    <citation type="journal article" date="2016" name="Nat. Commun.">
        <title>Thousands of microbial genomes shed light on interconnected biogeochemical processes in an aquifer system.</title>
        <authorList>
            <person name="Anantharaman K."/>
            <person name="Brown C.T."/>
            <person name="Hug L.A."/>
            <person name="Sharon I."/>
            <person name="Castelle C.J."/>
            <person name="Probst A.J."/>
            <person name="Thomas B.C."/>
            <person name="Singh A."/>
            <person name="Wilkins M.J."/>
            <person name="Karaoz U."/>
            <person name="Brodie E.L."/>
            <person name="Williams K.H."/>
            <person name="Hubbard S.S."/>
            <person name="Banfield J.F."/>
        </authorList>
    </citation>
    <scope>NUCLEOTIDE SEQUENCE [LARGE SCALE GENOMIC DNA]</scope>
</reference>